<dbReference type="EMBL" id="JAHLQL010000007">
    <property type="protein sequence ID" value="MBU5593112.1"/>
    <property type="molecule type" value="Genomic_DNA"/>
</dbReference>
<evidence type="ECO:0000313" key="2">
    <source>
        <dbReference type="Proteomes" id="UP000736583"/>
    </source>
</evidence>
<dbReference type="InterPro" id="IPR052411">
    <property type="entry name" value="c-mor_Regulatory_Protein"/>
</dbReference>
<organism evidence="1 2">
    <name type="scientific">Clostridium simiarum</name>
    <dbReference type="NCBI Taxonomy" id="2841506"/>
    <lineage>
        <taxon>Bacteria</taxon>
        <taxon>Bacillati</taxon>
        <taxon>Bacillota</taxon>
        <taxon>Clostridia</taxon>
        <taxon>Eubacteriales</taxon>
        <taxon>Clostridiaceae</taxon>
        <taxon>Clostridium</taxon>
    </lineage>
</organism>
<proteinExistence type="predicted"/>
<dbReference type="Proteomes" id="UP000736583">
    <property type="component" value="Unassembled WGS sequence"/>
</dbReference>
<keyword evidence="2" id="KW-1185">Reference proteome</keyword>
<dbReference type="PANTHER" id="PTHR37812:SF1">
    <property type="entry name" value="MU-LIKE PROPHAGE FLUMU PROTEIN C"/>
    <property type="match status" value="1"/>
</dbReference>
<accession>A0ABS6F3M1</accession>
<comment type="caution">
    <text evidence="1">The sequence shown here is derived from an EMBL/GenBank/DDBJ whole genome shotgun (WGS) entry which is preliminary data.</text>
</comment>
<reference evidence="1 2" key="1">
    <citation type="submission" date="2021-06" db="EMBL/GenBank/DDBJ databases">
        <authorList>
            <person name="Sun Q."/>
            <person name="Li D."/>
        </authorList>
    </citation>
    <scope>NUCLEOTIDE SEQUENCE [LARGE SCALE GENOMIC DNA]</scope>
    <source>
        <strain evidence="1 2">MSJ-4</strain>
    </source>
</reference>
<evidence type="ECO:0000313" key="1">
    <source>
        <dbReference type="EMBL" id="MBU5593112.1"/>
    </source>
</evidence>
<name>A0ABS6F3M1_9CLOT</name>
<dbReference type="RefSeq" id="WP_216457799.1">
    <property type="nucleotide sequence ID" value="NZ_JAHLQL010000007.1"/>
</dbReference>
<gene>
    <name evidence="1" type="ORF">KQI89_15290</name>
</gene>
<protein>
    <recommendedName>
        <fullName evidence="3">Mor transcription activator domain-containing protein</fullName>
    </recommendedName>
</protein>
<dbReference type="InterPro" id="IPR049739">
    <property type="entry name" value="YraL-like"/>
</dbReference>
<dbReference type="NCBIfam" id="NF040785">
    <property type="entry name" value="CD3324_fam"/>
    <property type="match status" value="1"/>
</dbReference>
<sequence length="101" mass="11835">MKYINAKNVLPDEIIKIIQEYVNGEYLYIPIKNGEEKSWGEKSGARESLKRRNAEIYSRYNNGATVLDLAEEYYLSDKSIRRIIGAEKKLYEKTLKNKKID</sequence>
<dbReference type="PANTHER" id="PTHR37812">
    <property type="entry name" value="MU-LIKE PROPHAGE FLUMU PROTEIN C"/>
    <property type="match status" value="1"/>
</dbReference>
<evidence type="ECO:0008006" key="3">
    <source>
        <dbReference type="Google" id="ProtNLM"/>
    </source>
</evidence>